<dbReference type="Gene3D" id="1.20.144.10">
    <property type="entry name" value="Phosphatidic acid phosphatase type 2/haloperoxidase"/>
    <property type="match status" value="1"/>
</dbReference>
<gene>
    <name evidence="3" type="ORF">S01H4_21666</name>
</gene>
<dbReference type="SUPFAM" id="SSF48317">
    <property type="entry name" value="Acid phosphatase/Vanadium-dependent haloperoxidase"/>
    <property type="match status" value="1"/>
</dbReference>
<evidence type="ECO:0000259" key="2">
    <source>
        <dbReference type="Pfam" id="PF01569"/>
    </source>
</evidence>
<dbReference type="InterPro" id="IPR000326">
    <property type="entry name" value="PAP2/HPO"/>
</dbReference>
<dbReference type="AlphaFoldDB" id="X1BKC9"/>
<dbReference type="Pfam" id="PF01569">
    <property type="entry name" value="PAP2"/>
    <property type="match status" value="1"/>
</dbReference>
<protein>
    <recommendedName>
        <fullName evidence="2">Phosphatidic acid phosphatase type 2/haloperoxidase domain-containing protein</fullName>
    </recommendedName>
</protein>
<feature type="non-terminal residue" evidence="3">
    <location>
        <position position="1"/>
    </location>
</feature>
<evidence type="ECO:0000256" key="1">
    <source>
        <dbReference type="SAM" id="Phobius"/>
    </source>
</evidence>
<keyword evidence="1" id="KW-0812">Transmembrane</keyword>
<organism evidence="3">
    <name type="scientific">marine sediment metagenome</name>
    <dbReference type="NCBI Taxonomy" id="412755"/>
    <lineage>
        <taxon>unclassified sequences</taxon>
        <taxon>metagenomes</taxon>
        <taxon>ecological metagenomes</taxon>
    </lineage>
</organism>
<dbReference type="EMBL" id="BART01009840">
    <property type="protein sequence ID" value="GAG81652.1"/>
    <property type="molecule type" value="Genomic_DNA"/>
</dbReference>
<dbReference type="CDD" id="cd01610">
    <property type="entry name" value="PAP2_like"/>
    <property type="match status" value="1"/>
</dbReference>
<feature type="transmembrane region" description="Helical" evidence="1">
    <location>
        <begin position="29"/>
        <end position="46"/>
    </location>
</feature>
<feature type="domain" description="Phosphatidic acid phosphatase type 2/haloperoxidase" evidence="2">
    <location>
        <begin position="2"/>
        <end position="45"/>
    </location>
</feature>
<comment type="caution">
    <text evidence="3">The sequence shown here is derived from an EMBL/GenBank/DDBJ whole genome shotgun (WGS) entry which is preliminary data.</text>
</comment>
<keyword evidence="1" id="KW-0472">Membrane</keyword>
<keyword evidence="1" id="KW-1133">Transmembrane helix</keyword>
<name>X1BKC9_9ZZZZ</name>
<sequence length="49" mass="5326">TALVLGWAIFVGLSRIVLGAHYASDVLFSAGVASVVTILMYRQLYLKKN</sequence>
<accession>X1BKC9</accession>
<dbReference type="InterPro" id="IPR036938">
    <property type="entry name" value="PAP2/HPO_sf"/>
</dbReference>
<proteinExistence type="predicted"/>
<reference evidence="3" key="1">
    <citation type="journal article" date="2014" name="Front. Microbiol.">
        <title>High frequency of phylogenetically diverse reductive dehalogenase-homologous genes in deep subseafloor sedimentary metagenomes.</title>
        <authorList>
            <person name="Kawai M."/>
            <person name="Futagami T."/>
            <person name="Toyoda A."/>
            <person name="Takaki Y."/>
            <person name="Nishi S."/>
            <person name="Hori S."/>
            <person name="Arai W."/>
            <person name="Tsubouchi T."/>
            <person name="Morono Y."/>
            <person name="Uchiyama I."/>
            <person name="Ito T."/>
            <person name="Fujiyama A."/>
            <person name="Inagaki F."/>
            <person name="Takami H."/>
        </authorList>
    </citation>
    <scope>NUCLEOTIDE SEQUENCE</scope>
    <source>
        <strain evidence="3">Expedition CK06-06</strain>
    </source>
</reference>
<evidence type="ECO:0000313" key="3">
    <source>
        <dbReference type="EMBL" id="GAG81652.1"/>
    </source>
</evidence>